<evidence type="ECO:0000313" key="2">
    <source>
        <dbReference type="EMBL" id="CAB4862977.1"/>
    </source>
</evidence>
<proteinExistence type="predicted"/>
<dbReference type="EMBL" id="CAFBLP010000006">
    <property type="protein sequence ID" value="CAB4862977.1"/>
    <property type="molecule type" value="Genomic_DNA"/>
</dbReference>
<reference evidence="2" key="1">
    <citation type="submission" date="2020-05" db="EMBL/GenBank/DDBJ databases">
        <authorList>
            <person name="Chiriac C."/>
            <person name="Salcher M."/>
            <person name="Ghai R."/>
            <person name="Kavagutti S V."/>
        </authorList>
    </citation>
    <scope>NUCLEOTIDE SEQUENCE</scope>
</reference>
<sequence>MNQPQRNRNNQRRRPQAKRPGAADIWRSPGELPEIEPIALAHSPAVLLQSLGDPPLHDGKEASVVLATIIDRAAGLAAALALSAELLRQDADD</sequence>
<protein>
    <submittedName>
        <fullName evidence="2">Unannotated protein</fullName>
    </submittedName>
</protein>
<feature type="region of interest" description="Disordered" evidence="1">
    <location>
        <begin position="1"/>
        <end position="28"/>
    </location>
</feature>
<accession>A0A6J7CWL9</accession>
<dbReference type="AlphaFoldDB" id="A0A6J7CWL9"/>
<gene>
    <name evidence="2" type="ORF">UFOPK3376_00372</name>
</gene>
<name>A0A6J7CWL9_9ZZZZ</name>
<organism evidence="2">
    <name type="scientific">freshwater metagenome</name>
    <dbReference type="NCBI Taxonomy" id="449393"/>
    <lineage>
        <taxon>unclassified sequences</taxon>
        <taxon>metagenomes</taxon>
        <taxon>ecological metagenomes</taxon>
    </lineage>
</organism>
<evidence type="ECO:0000256" key="1">
    <source>
        <dbReference type="SAM" id="MobiDB-lite"/>
    </source>
</evidence>